<evidence type="ECO:0000256" key="4">
    <source>
        <dbReference type="ARBA" id="ARBA00022989"/>
    </source>
</evidence>
<keyword evidence="3 6" id="KW-0812">Transmembrane</keyword>
<dbReference type="FunFam" id="1.20.1260.100:FF:000001">
    <property type="entry name" value="translocator protein 2"/>
    <property type="match status" value="1"/>
</dbReference>
<organism evidence="7 8">
    <name type="scientific">Acanthoscelides obtectus</name>
    <name type="common">Bean weevil</name>
    <name type="synonym">Bruchus obtectus</name>
    <dbReference type="NCBI Taxonomy" id="200917"/>
    <lineage>
        <taxon>Eukaryota</taxon>
        <taxon>Metazoa</taxon>
        <taxon>Ecdysozoa</taxon>
        <taxon>Arthropoda</taxon>
        <taxon>Hexapoda</taxon>
        <taxon>Insecta</taxon>
        <taxon>Pterygota</taxon>
        <taxon>Neoptera</taxon>
        <taxon>Endopterygota</taxon>
        <taxon>Coleoptera</taxon>
        <taxon>Polyphaga</taxon>
        <taxon>Cucujiformia</taxon>
        <taxon>Chrysomeloidea</taxon>
        <taxon>Chrysomelidae</taxon>
        <taxon>Bruchinae</taxon>
        <taxon>Bruchini</taxon>
        <taxon>Acanthoscelides</taxon>
    </lineage>
</organism>
<evidence type="ECO:0000256" key="2">
    <source>
        <dbReference type="ARBA" id="ARBA00007524"/>
    </source>
</evidence>
<dbReference type="PIRSF" id="PIRSF005859">
    <property type="entry name" value="PBR"/>
    <property type="match status" value="1"/>
</dbReference>
<evidence type="ECO:0008006" key="9">
    <source>
        <dbReference type="Google" id="ProtNLM"/>
    </source>
</evidence>
<feature type="transmembrane region" description="Helical" evidence="6">
    <location>
        <begin position="6"/>
        <end position="24"/>
    </location>
</feature>
<dbReference type="Gene3D" id="1.20.1260.100">
    <property type="entry name" value="TspO/MBR protein"/>
    <property type="match status" value="1"/>
</dbReference>
<proteinExistence type="inferred from homology"/>
<reference evidence="7" key="1">
    <citation type="submission" date="2022-03" db="EMBL/GenBank/DDBJ databases">
        <authorList>
            <person name="Sayadi A."/>
        </authorList>
    </citation>
    <scope>NUCLEOTIDE SEQUENCE</scope>
</reference>
<comment type="similarity">
    <text evidence="2">Belongs to the TspO/BZRP family.</text>
</comment>
<feature type="transmembrane region" description="Helical" evidence="6">
    <location>
        <begin position="45"/>
        <end position="66"/>
    </location>
</feature>
<keyword evidence="5 6" id="KW-0472">Membrane</keyword>
<keyword evidence="8" id="KW-1185">Reference proteome</keyword>
<dbReference type="InterPro" id="IPR038330">
    <property type="entry name" value="TspO/MBR-related_sf"/>
</dbReference>
<dbReference type="Pfam" id="PF03073">
    <property type="entry name" value="TspO_MBR"/>
    <property type="match status" value="1"/>
</dbReference>
<protein>
    <recommendedName>
        <fullName evidence="9">Translocator protein</fullName>
    </recommendedName>
</protein>
<keyword evidence="4 6" id="KW-1133">Transmembrane helix</keyword>
<sequence>MVNWPAIGFTILPNVGGLAGGLITRPAIEKWYVQLKKPDWRPPNWAFGPIWTSLYCGMGYASYLVWKEGDWHQEPVRTALAMYGVNLVANWTWTPIFFGAKNIQLALYEIQIINVTAAATAYLFYKINPYAGLLLLPYCAWLGLATALNYVIWRDNKDKKIEEIKDR</sequence>
<evidence type="ECO:0000256" key="5">
    <source>
        <dbReference type="ARBA" id="ARBA00023136"/>
    </source>
</evidence>
<dbReference type="PANTHER" id="PTHR10057">
    <property type="entry name" value="PERIPHERAL-TYPE BENZODIAZEPINE RECEPTOR"/>
    <property type="match status" value="1"/>
</dbReference>
<dbReference type="PANTHER" id="PTHR10057:SF0">
    <property type="entry name" value="TRANSLOCATOR PROTEIN"/>
    <property type="match status" value="1"/>
</dbReference>
<comment type="subcellular location">
    <subcellularLocation>
        <location evidence="1">Membrane</location>
        <topology evidence="1">Multi-pass membrane protein</topology>
    </subcellularLocation>
</comment>
<evidence type="ECO:0000256" key="3">
    <source>
        <dbReference type="ARBA" id="ARBA00022692"/>
    </source>
</evidence>
<feature type="transmembrane region" description="Helical" evidence="6">
    <location>
        <begin position="131"/>
        <end position="152"/>
    </location>
</feature>
<dbReference type="InterPro" id="IPR004307">
    <property type="entry name" value="TspO_MBR"/>
</dbReference>
<evidence type="ECO:0000256" key="1">
    <source>
        <dbReference type="ARBA" id="ARBA00004141"/>
    </source>
</evidence>
<evidence type="ECO:0000313" key="8">
    <source>
        <dbReference type="Proteomes" id="UP001152888"/>
    </source>
</evidence>
<dbReference type="AlphaFoldDB" id="A0A9P0KFJ9"/>
<dbReference type="GO" id="GO:0005741">
    <property type="term" value="C:mitochondrial outer membrane"/>
    <property type="evidence" value="ECO:0007669"/>
    <property type="project" value="TreeGrafter"/>
</dbReference>
<name>A0A9P0KFJ9_ACAOB</name>
<dbReference type="GO" id="GO:0033013">
    <property type="term" value="P:tetrapyrrole metabolic process"/>
    <property type="evidence" value="ECO:0007669"/>
    <property type="project" value="UniProtKB-ARBA"/>
</dbReference>
<gene>
    <name evidence="7" type="ORF">ACAOBT_LOCUS10249</name>
</gene>
<feature type="transmembrane region" description="Helical" evidence="6">
    <location>
        <begin position="105"/>
        <end position="125"/>
    </location>
</feature>
<evidence type="ECO:0000256" key="6">
    <source>
        <dbReference type="SAM" id="Phobius"/>
    </source>
</evidence>
<dbReference type="CDD" id="cd15904">
    <property type="entry name" value="TSPO_MBR"/>
    <property type="match status" value="1"/>
</dbReference>
<dbReference type="EMBL" id="CAKOFQ010006803">
    <property type="protein sequence ID" value="CAH1972890.1"/>
    <property type="molecule type" value="Genomic_DNA"/>
</dbReference>
<dbReference type="Proteomes" id="UP001152888">
    <property type="component" value="Unassembled WGS sequence"/>
</dbReference>
<evidence type="ECO:0000313" key="7">
    <source>
        <dbReference type="EMBL" id="CAH1972890.1"/>
    </source>
</evidence>
<comment type="caution">
    <text evidence="7">The sequence shown here is derived from an EMBL/GenBank/DDBJ whole genome shotgun (WGS) entry which is preliminary data.</text>
</comment>
<feature type="transmembrane region" description="Helical" evidence="6">
    <location>
        <begin position="78"/>
        <end position="98"/>
    </location>
</feature>
<dbReference type="OrthoDB" id="8841220at2759"/>
<accession>A0A9P0KFJ9</accession>